<sequence>MHYFLPAFLLFKPSWQLPHDLGALSMHQPRDSVTYSFDLTRVLSTGAASEADEGAGENPLLDVKRRQKFLVPVTIQGQVFNLEVDTGSSDTWVIGTDFTCYKNYDPNTFAFSGEQAQDTCNFGNTYTPGFSPNGMTNLYISEGYGDGSRHIQGPMGYIGVNLGDISVTQLIGVPNESSFPAYGDHQQSGVIGLGLAGLTSAYVARPPTSDNRQSYSPIIQSIFDQHEDTLYPQFSLALSRDESQTGYGGVLTIGGLPDNTSTVNYAWAEPTAAELQLYTPFSTTQLTFYSILIDNFIVGSSELNPKLQIIIDSGDAHFRVPAATADAMNALWSPPPLFTDKYGTRAIECDSTLTQPIGIGIGGANYFVHPQDFVGQDPDGSCFSYIIPDSFHAIGDPFLKNVVANFNLQVKTLAFYARNYYES</sequence>
<keyword evidence="2" id="KW-1185">Reference proteome</keyword>
<protein>
    <submittedName>
        <fullName evidence="1">Uncharacterized protein</fullName>
    </submittedName>
</protein>
<proteinExistence type="predicted"/>
<reference evidence="1" key="1">
    <citation type="submission" date="2022-10" db="EMBL/GenBank/DDBJ databases">
        <title>Culturing micro-colonial fungi from biological soil crusts in the Mojave desert and describing Neophaeococcomyces mojavensis, and introducing the new genera and species Taxawa tesnikishii.</title>
        <authorList>
            <person name="Kurbessoian T."/>
            <person name="Stajich J.E."/>
        </authorList>
    </citation>
    <scope>NUCLEOTIDE SEQUENCE</scope>
    <source>
        <strain evidence="1">JES_112</strain>
    </source>
</reference>
<evidence type="ECO:0000313" key="1">
    <source>
        <dbReference type="EMBL" id="KAJ9654228.1"/>
    </source>
</evidence>
<gene>
    <name evidence="1" type="ORF">H2198_006688</name>
</gene>
<name>A0ACC3A219_9EURO</name>
<dbReference type="Proteomes" id="UP001172386">
    <property type="component" value="Unassembled WGS sequence"/>
</dbReference>
<accession>A0ACC3A219</accession>
<comment type="caution">
    <text evidence="1">The sequence shown here is derived from an EMBL/GenBank/DDBJ whole genome shotgun (WGS) entry which is preliminary data.</text>
</comment>
<organism evidence="1 2">
    <name type="scientific">Neophaeococcomyces mojaviensis</name>
    <dbReference type="NCBI Taxonomy" id="3383035"/>
    <lineage>
        <taxon>Eukaryota</taxon>
        <taxon>Fungi</taxon>
        <taxon>Dikarya</taxon>
        <taxon>Ascomycota</taxon>
        <taxon>Pezizomycotina</taxon>
        <taxon>Eurotiomycetes</taxon>
        <taxon>Chaetothyriomycetidae</taxon>
        <taxon>Chaetothyriales</taxon>
        <taxon>Chaetothyriales incertae sedis</taxon>
        <taxon>Neophaeococcomyces</taxon>
    </lineage>
</organism>
<dbReference type="EMBL" id="JAPDRQ010000127">
    <property type="protein sequence ID" value="KAJ9654228.1"/>
    <property type="molecule type" value="Genomic_DNA"/>
</dbReference>
<evidence type="ECO:0000313" key="2">
    <source>
        <dbReference type="Proteomes" id="UP001172386"/>
    </source>
</evidence>